<protein>
    <submittedName>
        <fullName evidence="1">Uncharacterized protein</fullName>
    </submittedName>
</protein>
<evidence type="ECO:0000313" key="1">
    <source>
        <dbReference type="EMBL" id="KYM96125.1"/>
    </source>
</evidence>
<keyword evidence="2" id="KW-1185">Reference proteome</keyword>
<reference evidence="1 2" key="1">
    <citation type="submission" date="2016-03" db="EMBL/GenBank/DDBJ databases">
        <title>Cyphomyrmex costatus WGS genome.</title>
        <authorList>
            <person name="Nygaard S."/>
            <person name="Hu H."/>
            <person name="Boomsma J."/>
            <person name="Zhang G."/>
        </authorList>
    </citation>
    <scope>NUCLEOTIDE SEQUENCE [LARGE SCALE GENOMIC DNA]</scope>
    <source>
        <strain evidence="1">MS0001</strain>
        <tissue evidence="1">Whole body</tissue>
    </source>
</reference>
<sequence length="58" mass="7194">MDFFIEYIYEVSEDDYGCRLSKKRTDKENTRLFFGKNIKWITDKGFSYMNILIYTWLF</sequence>
<accession>A0A195C666</accession>
<dbReference type="EMBL" id="KQ978231">
    <property type="protein sequence ID" value="KYM96125.1"/>
    <property type="molecule type" value="Genomic_DNA"/>
</dbReference>
<dbReference type="AlphaFoldDB" id="A0A195C666"/>
<evidence type="ECO:0000313" key="2">
    <source>
        <dbReference type="Proteomes" id="UP000078542"/>
    </source>
</evidence>
<dbReference type="Proteomes" id="UP000078542">
    <property type="component" value="Unassembled WGS sequence"/>
</dbReference>
<proteinExistence type="predicted"/>
<organism evidence="1 2">
    <name type="scientific">Cyphomyrmex costatus</name>
    <dbReference type="NCBI Taxonomy" id="456900"/>
    <lineage>
        <taxon>Eukaryota</taxon>
        <taxon>Metazoa</taxon>
        <taxon>Ecdysozoa</taxon>
        <taxon>Arthropoda</taxon>
        <taxon>Hexapoda</taxon>
        <taxon>Insecta</taxon>
        <taxon>Pterygota</taxon>
        <taxon>Neoptera</taxon>
        <taxon>Endopterygota</taxon>
        <taxon>Hymenoptera</taxon>
        <taxon>Apocrita</taxon>
        <taxon>Aculeata</taxon>
        <taxon>Formicoidea</taxon>
        <taxon>Formicidae</taxon>
        <taxon>Myrmicinae</taxon>
        <taxon>Cyphomyrmex</taxon>
    </lineage>
</organism>
<gene>
    <name evidence="1" type="ORF">ALC62_13176</name>
</gene>
<name>A0A195C666_9HYME</name>